<dbReference type="PRINTS" id="PR00503">
    <property type="entry name" value="BROMODOMAIN"/>
</dbReference>
<evidence type="ECO:0000256" key="3">
    <source>
        <dbReference type="SAM" id="MobiDB-lite"/>
    </source>
</evidence>
<dbReference type="Pfam" id="PF00439">
    <property type="entry name" value="Bromodomain"/>
    <property type="match status" value="1"/>
</dbReference>
<feature type="region of interest" description="Disordered" evidence="3">
    <location>
        <begin position="216"/>
        <end position="327"/>
    </location>
</feature>
<dbReference type="EMBL" id="CAJHUC010000359">
    <property type="protein sequence ID" value="CAD7695550.1"/>
    <property type="molecule type" value="Genomic_DNA"/>
</dbReference>
<dbReference type="InterPro" id="IPR036427">
    <property type="entry name" value="Bromodomain-like_sf"/>
</dbReference>
<comment type="caution">
    <text evidence="5">The sequence shown here is derived from an EMBL/GenBank/DDBJ whole genome shotgun (WGS) entry which is preliminary data.</text>
</comment>
<evidence type="ECO:0000259" key="4">
    <source>
        <dbReference type="PROSITE" id="PS50014"/>
    </source>
</evidence>
<feature type="region of interest" description="Disordered" evidence="3">
    <location>
        <begin position="421"/>
        <end position="450"/>
    </location>
</feature>
<organism evidence="5 6">
    <name type="scientific">Ostreobium quekettii</name>
    <dbReference type="NCBI Taxonomy" id="121088"/>
    <lineage>
        <taxon>Eukaryota</taxon>
        <taxon>Viridiplantae</taxon>
        <taxon>Chlorophyta</taxon>
        <taxon>core chlorophytes</taxon>
        <taxon>Ulvophyceae</taxon>
        <taxon>TCBD clade</taxon>
        <taxon>Bryopsidales</taxon>
        <taxon>Ostreobineae</taxon>
        <taxon>Ostreobiaceae</taxon>
        <taxon>Ostreobium</taxon>
    </lineage>
</organism>
<sequence length="450" mass="48924">MKRSREAGGAATDASDRAEKRRQLDGLLAQIREQDALITRLKADRGWLTGTEAPDARPDAVAKTWQRIHSQLTSGCLKPAQATAQRPAQARGDQQEMRPLWKKCETILNNIRRHRLAGPFLHPVDPVRAQVPDYYNVIKHPMDLGTVGERLELRGRGGQRGYASPLEFRDDMRLVWANCREYNPPGHVCRKMGDQMSVLWESRWLASGVEARLREAAGQCQHTSEPRQAPPQGPGSGPDSSAENHIPPKKRSKAAMASLLQKVPASAASTPQPRPKSAVKKDNVQAKPKAASRQRKLQEASRPAMKPRQHPAVPTARGTTGCALEAGSGAADRPLSLQEFVSLDKELQKLRAVLLKGNAEDKGGFGQLRRLSAEIGCSSEAALCQIWDAISRDPAATSSPEGDLTLDVLAPKTVEKLAGVLRKNSGHARSGPGTGTGTASRLQRCSNENQ</sequence>
<gene>
    <name evidence="5" type="ORF">OSTQU699_LOCUS911</name>
</gene>
<feature type="region of interest" description="Disordered" evidence="3">
    <location>
        <begin position="1"/>
        <end position="20"/>
    </location>
</feature>
<dbReference type="AlphaFoldDB" id="A0A8S1IKT8"/>
<reference evidence="5" key="1">
    <citation type="submission" date="2020-12" db="EMBL/GenBank/DDBJ databases">
        <authorList>
            <person name="Iha C."/>
        </authorList>
    </citation>
    <scope>NUCLEOTIDE SEQUENCE</scope>
</reference>
<evidence type="ECO:0000313" key="6">
    <source>
        <dbReference type="Proteomes" id="UP000708148"/>
    </source>
</evidence>
<accession>A0A8S1IKT8</accession>
<dbReference type="SMART" id="SM00297">
    <property type="entry name" value="BROMO"/>
    <property type="match status" value="1"/>
</dbReference>
<dbReference type="SUPFAM" id="SSF47370">
    <property type="entry name" value="Bromodomain"/>
    <property type="match status" value="1"/>
</dbReference>
<name>A0A8S1IKT8_9CHLO</name>
<evidence type="ECO:0000313" key="5">
    <source>
        <dbReference type="EMBL" id="CAD7695550.1"/>
    </source>
</evidence>
<dbReference type="Proteomes" id="UP000708148">
    <property type="component" value="Unassembled WGS sequence"/>
</dbReference>
<feature type="compositionally biased region" description="Polar residues" evidence="3">
    <location>
        <begin position="437"/>
        <end position="450"/>
    </location>
</feature>
<dbReference type="OrthoDB" id="21449at2759"/>
<feature type="domain" description="Bromo" evidence="4">
    <location>
        <begin position="112"/>
        <end position="190"/>
    </location>
</feature>
<protein>
    <recommendedName>
        <fullName evidence="4">Bromo domain-containing protein</fullName>
    </recommendedName>
</protein>
<keyword evidence="1 2" id="KW-0103">Bromodomain</keyword>
<evidence type="ECO:0000256" key="1">
    <source>
        <dbReference type="ARBA" id="ARBA00023117"/>
    </source>
</evidence>
<dbReference type="Gene3D" id="1.20.920.10">
    <property type="entry name" value="Bromodomain-like"/>
    <property type="match status" value="1"/>
</dbReference>
<dbReference type="PROSITE" id="PS50014">
    <property type="entry name" value="BROMODOMAIN_2"/>
    <property type="match status" value="1"/>
</dbReference>
<keyword evidence="6" id="KW-1185">Reference proteome</keyword>
<dbReference type="PANTHER" id="PTHR45926">
    <property type="entry name" value="OSJNBA0053K19.4 PROTEIN"/>
    <property type="match status" value="1"/>
</dbReference>
<dbReference type="InterPro" id="IPR001487">
    <property type="entry name" value="Bromodomain"/>
</dbReference>
<evidence type="ECO:0000256" key="2">
    <source>
        <dbReference type="PROSITE-ProRule" id="PRU00035"/>
    </source>
</evidence>
<proteinExistence type="predicted"/>